<dbReference type="InterPro" id="IPR008949">
    <property type="entry name" value="Isoprenoid_synthase_dom_sf"/>
</dbReference>
<gene>
    <name evidence="1" type="ORF">ROTO_09750</name>
</gene>
<reference evidence="2" key="1">
    <citation type="submission" date="2015-07" db="EMBL/GenBank/DDBJ databases">
        <title>Draft Genome Sequence of Roseovarius tolerans EL-164, a producer of N-Acylated Alanine Methyl Esters (NAMEs).</title>
        <authorList>
            <person name="Voget S."/>
            <person name="Bruns H."/>
            <person name="Wagner-Doebler I."/>
            <person name="Schulz S."/>
            <person name="Daniel R."/>
        </authorList>
    </citation>
    <scope>NUCLEOTIDE SEQUENCE [LARGE SCALE GENOMIC DNA]</scope>
    <source>
        <strain evidence="2">EL-164</strain>
    </source>
</reference>
<dbReference type="Proteomes" id="UP000037046">
    <property type="component" value="Unassembled WGS sequence"/>
</dbReference>
<keyword evidence="2" id="KW-1185">Reference proteome</keyword>
<dbReference type="Pfam" id="PF00494">
    <property type="entry name" value="SQS_PSY"/>
    <property type="match status" value="1"/>
</dbReference>
<name>A0A0L6CXK9_9RHOB</name>
<sequence>MSAAFDADVTACADLLRRADPARFQAAMAAPVAARGVLFPVYAFNVEVARAPWVTSEPMIAEMRLQWWVDALEEIRAGGAVRRHEVVTPLARVLDATGAGLLSDLIEARRWDLERAPFEDEDDFTRYIEATSGNLIRAAARALGPAEEDVLRDAGFALGLANWFRAIPALEAAGRKPLPDGRPEAVRMLAREGLRRLAKARTARADVSSAAAPALFPLWETGPVLRAAMRRPASVAEGALDPAPARSRFGLMLRALSGRW</sequence>
<protein>
    <submittedName>
        <fullName evidence="1">Squalene/phytoene synthase</fullName>
    </submittedName>
</protein>
<evidence type="ECO:0000313" key="2">
    <source>
        <dbReference type="Proteomes" id="UP000037046"/>
    </source>
</evidence>
<dbReference type="PATRIC" id="fig|74031.6.peg.998"/>
<dbReference type="STRING" id="74031.SAMN04488077_102125"/>
<comment type="caution">
    <text evidence="1">The sequence shown here is derived from an EMBL/GenBank/DDBJ whole genome shotgun (WGS) entry which is preliminary data.</text>
</comment>
<organism evidence="1 2">
    <name type="scientific">Roseovarius tolerans</name>
    <dbReference type="NCBI Taxonomy" id="74031"/>
    <lineage>
        <taxon>Bacteria</taxon>
        <taxon>Pseudomonadati</taxon>
        <taxon>Pseudomonadota</taxon>
        <taxon>Alphaproteobacteria</taxon>
        <taxon>Rhodobacterales</taxon>
        <taxon>Roseobacteraceae</taxon>
        <taxon>Roseovarius</taxon>
    </lineage>
</organism>
<proteinExistence type="predicted"/>
<dbReference type="InterPro" id="IPR002060">
    <property type="entry name" value="Squ/phyt_synthse"/>
</dbReference>
<evidence type="ECO:0000313" key="1">
    <source>
        <dbReference type="EMBL" id="KNX42466.1"/>
    </source>
</evidence>
<dbReference type="RefSeq" id="WP_050661906.1">
    <property type="nucleotide sequence ID" value="NZ_CP118494.1"/>
</dbReference>
<dbReference type="AlphaFoldDB" id="A0A0L6CXK9"/>
<dbReference type="SUPFAM" id="SSF48576">
    <property type="entry name" value="Terpenoid synthases"/>
    <property type="match status" value="1"/>
</dbReference>
<dbReference type="Gene3D" id="1.10.600.10">
    <property type="entry name" value="Farnesyl Diphosphate Synthase"/>
    <property type="match status" value="1"/>
</dbReference>
<dbReference type="OrthoDB" id="9814909at2"/>
<accession>A0A0L6CXK9</accession>
<dbReference type="EMBL" id="LGVV01000008">
    <property type="protein sequence ID" value="KNX42466.1"/>
    <property type="molecule type" value="Genomic_DNA"/>
</dbReference>